<keyword evidence="12" id="KW-1133">Transmembrane helix</keyword>
<gene>
    <name evidence="14" type="ordered locus">ROP_pROB01-04080</name>
</gene>
<keyword evidence="8 14" id="KW-0418">Kinase</keyword>
<dbReference type="InterPro" id="IPR050980">
    <property type="entry name" value="2C_sensor_his_kinase"/>
</dbReference>
<dbReference type="PANTHER" id="PTHR44936:SF10">
    <property type="entry name" value="SENSOR PROTEIN RSTB"/>
    <property type="match status" value="1"/>
</dbReference>
<dbReference type="InterPro" id="IPR036097">
    <property type="entry name" value="HisK_dim/P_sf"/>
</dbReference>
<feature type="transmembrane region" description="Helical" evidence="12">
    <location>
        <begin position="59"/>
        <end position="79"/>
    </location>
</feature>
<evidence type="ECO:0000256" key="12">
    <source>
        <dbReference type="SAM" id="Phobius"/>
    </source>
</evidence>
<evidence type="ECO:0000256" key="4">
    <source>
        <dbReference type="ARBA" id="ARBA00022475"/>
    </source>
</evidence>
<evidence type="ECO:0000256" key="11">
    <source>
        <dbReference type="SAM" id="MobiDB-lite"/>
    </source>
</evidence>
<evidence type="ECO:0000256" key="6">
    <source>
        <dbReference type="ARBA" id="ARBA00022679"/>
    </source>
</evidence>
<dbReference type="PRINTS" id="PR00344">
    <property type="entry name" value="BCTRLSENSOR"/>
</dbReference>
<dbReference type="Gene3D" id="1.10.287.130">
    <property type="match status" value="1"/>
</dbReference>
<dbReference type="SMART" id="SM00387">
    <property type="entry name" value="HATPase_c"/>
    <property type="match status" value="1"/>
</dbReference>
<reference evidence="14 15" key="1">
    <citation type="submission" date="2009-03" db="EMBL/GenBank/DDBJ databases">
        <title>Comparison of the complete genome sequences of Rhodococcus erythropolis PR4 and Rhodococcus opacus B4.</title>
        <authorList>
            <person name="Takarada H."/>
            <person name="Sekine M."/>
            <person name="Hosoyama A."/>
            <person name="Yamada R."/>
            <person name="Fujisawa T."/>
            <person name="Omata S."/>
            <person name="Shimizu A."/>
            <person name="Tsukatani N."/>
            <person name="Tanikawa S."/>
            <person name="Fujita N."/>
            <person name="Harayama S."/>
        </authorList>
    </citation>
    <scope>NUCLEOTIDE SEQUENCE [LARGE SCALE GENOMIC DNA]</scope>
    <source>
        <strain evidence="14 15">B4</strain>
        <plasmid evidence="14 15">pROB01</plasmid>
    </source>
</reference>
<dbReference type="InterPro" id="IPR004358">
    <property type="entry name" value="Sig_transdc_His_kin-like_C"/>
</dbReference>
<dbReference type="PROSITE" id="PS50109">
    <property type="entry name" value="HIS_KIN"/>
    <property type="match status" value="1"/>
</dbReference>
<dbReference type="InterPro" id="IPR003594">
    <property type="entry name" value="HATPase_dom"/>
</dbReference>
<dbReference type="Gene3D" id="3.30.565.10">
    <property type="entry name" value="Histidine kinase-like ATPase, C-terminal domain"/>
    <property type="match status" value="1"/>
</dbReference>
<organism evidence="14 15">
    <name type="scientific">Rhodococcus opacus (strain B4)</name>
    <dbReference type="NCBI Taxonomy" id="632772"/>
    <lineage>
        <taxon>Bacteria</taxon>
        <taxon>Bacillati</taxon>
        <taxon>Actinomycetota</taxon>
        <taxon>Actinomycetes</taxon>
        <taxon>Mycobacteriales</taxon>
        <taxon>Nocardiaceae</taxon>
        <taxon>Rhodococcus</taxon>
    </lineage>
</organism>
<dbReference type="PANTHER" id="PTHR44936">
    <property type="entry name" value="SENSOR PROTEIN CREC"/>
    <property type="match status" value="1"/>
</dbReference>
<evidence type="ECO:0000256" key="3">
    <source>
        <dbReference type="ARBA" id="ARBA00012438"/>
    </source>
</evidence>
<dbReference type="GO" id="GO:0000155">
    <property type="term" value="F:phosphorelay sensor kinase activity"/>
    <property type="evidence" value="ECO:0007669"/>
    <property type="project" value="InterPro"/>
</dbReference>
<comment type="subcellular location">
    <subcellularLocation>
        <location evidence="2">Cell membrane</location>
        <topology evidence="2">Multi-pass membrane protein</topology>
    </subcellularLocation>
</comment>
<dbReference type="RefSeq" id="WP_012686932.1">
    <property type="nucleotide sequence ID" value="NC_012520.1"/>
</dbReference>
<dbReference type="GO" id="GO:0005886">
    <property type="term" value="C:plasma membrane"/>
    <property type="evidence" value="ECO:0007669"/>
    <property type="project" value="UniProtKB-SubCell"/>
</dbReference>
<comment type="catalytic activity">
    <reaction evidence="1">
        <text>ATP + protein L-histidine = ADP + protein N-phospho-L-histidine.</text>
        <dbReference type="EC" id="2.7.13.3"/>
    </reaction>
</comment>
<keyword evidence="9" id="KW-0067">ATP-binding</keyword>
<dbReference type="EMBL" id="AP011116">
    <property type="protein sequence ID" value="BAH55907.1"/>
    <property type="molecule type" value="Genomic_DNA"/>
</dbReference>
<dbReference type="AlphaFoldDB" id="C1BC52"/>
<dbReference type="InterPro" id="IPR003661">
    <property type="entry name" value="HisK_dim/P_dom"/>
</dbReference>
<dbReference type="HOGENOM" id="CLU_585108_0_0_11"/>
<evidence type="ECO:0000256" key="8">
    <source>
        <dbReference type="ARBA" id="ARBA00022777"/>
    </source>
</evidence>
<dbReference type="Proteomes" id="UP000002212">
    <property type="component" value="Plasmid pROB01"/>
</dbReference>
<dbReference type="OrthoDB" id="5012372at2"/>
<dbReference type="KEGG" id="rop:ROP_pROB01-04080"/>
<evidence type="ECO:0000313" key="14">
    <source>
        <dbReference type="EMBL" id="BAH55907.1"/>
    </source>
</evidence>
<evidence type="ECO:0000256" key="5">
    <source>
        <dbReference type="ARBA" id="ARBA00022553"/>
    </source>
</evidence>
<feature type="domain" description="Histidine kinase" evidence="13">
    <location>
        <begin position="232"/>
        <end position="439"/>
    </location>
</feature>
<accession>C1BC52</accession>
<geneLocation type="plasmid" evidence="14 15">
    <name>pROB01</name>
</geneLocation>
<feature type="transmembrane region" description="Helical" evidence="12">
    <location>
        <begin position="32"/>
        <end position="52"/>
    </location>
</feature>
<protein>
    <recommendedName>
        <fullName evidence="3">histidine kinase</fullName>
        <ecNumber evidence="3">2.7.13.3</ecNumber>
    </recommendedName>
</protein>
<feature type="transmembrane region" description="Helical" evidence="12">
    <location>
        <begin position="118"/>
        <end position="148"/>
    </location>
</feature>
<feature type="transmembrane region" description="Helical" evidence="12">
    <location>
        <begin position="85"/>
        <end position="106"/>
    </location>
</feature>
<keyword evidence="14" id="KW-0614">Plasmid</keyword>
<keyword evidence="5" id="KW-0597">Phosphoprotein</keyword>
<evidence type="ECO:0000259" key="13">
    <source>
        <dbReference type="PROSITE" id="PS50109"/>
    </source>
</evidence>
<keyword evidence="10" id="KW-0902">Two-component regulatory system</keyword>
<sequence length="439" mass="46763">MSAVPWWRSSGSSMHSGTESFSDTDIRTIQRIIISVRCGVVLSVGVLLAVGAGNVREHLGWALLLLGISTVYSLTGFYYPSTELGSMRASAIVTTLDAGLSLGFIATTGGRESPTVALLFLVIIAAATRLSFAGTVLLSLALGVSYFLLALTVNSADTPLEVRLQAGLWWPLYLLFTAALTAAFTLLTEGAAQAQAAARAEAAAEHAAAEEERDLRARLLKSYEAQETGLQVILHELRTPIASLKALADAGQRNLPAHDTQRARDLIAAHAGHLSAMMDALGDVAASRRPTFSTGHRQLVLLHDFLLATADAVGLVPPQLRMTISPPDVRCRFDPQLLRRVITNLLTNASRHGRGEPVDIVARVSRSELHLEILDRGPGLPPELASIVTKKFVSVGDQRGSAGLGLWIADQIVISLNGRLHFGARTGGGLAVYLEVPIT</sequence>
<evidence type="ECO:0000256" key="2">
    <source>
        <dbReference type="ARBA" id="ARBA00004651"/>
    </source>
</evidence>
<dbReference type="Pfam" id="PF02518">
    <property type="entry name" value="HATPase_c"/>
    <property type="match status" value="1"/>
</dbReference>
<name>C1BC52_RHOOB</name>
<dbReference type="GO" id="GO:0005524">
    <property type="term" value="F:ATP binding"/>
    <property type="evidence" value="ECO:0007669"/>
    <property type="project" value="UniProtKB-KW"/>
</dbReference>
<dbReference type="PATRIC" id="fig|632772.20.peg.8154"/>
<evidence type="ECO:0000313" key="15">
    <source>
        <dbReference type="Proteomes" id="UP000002212"/>
    </source>
</evidence>
<dbReference type="SUPFAM" id="SSF55874">
    <property type="entry name" value="ATPase domain of HSP90 chaperone/DNA topoisomerase II/histidine kinase"/>
    <property type="match status" value="1"/>
</dbReference>
<feature type="transmembrane region" description="Helical" evidence="12">
    <location>
        <begin position="168"/>
        <end position="187"/>
    </location>
</feature>
<evidence type="ECO:0000256" key="1">
    <source>
        <dbReference type="ARBA" id="ARBA00000085"/>
    </source>
</evidence>
<dbReference type="InterPro" id="IPR036890">
    <property type="entry name" value="HATPase_C_sf"/>
</dbReference>
<evidence type="ECO:0000256" key="9">
    <source>
        <dbReference type="ARBA" id="ARBA00022840"/>
    </source>
</evidence>
<evidence type="ECO:0000256" key="10">
    <source>
        <dbReference type="ARBA" id="ARBA00023012"/>
    </source>
</evidence>
<dbReference type="InterPro" id="IPR005467">
    <property type="entry name" value="His_kinase_dom"/>
</dbReference>
<feature type="compositionally biased region" description="Low complexity" evidence="11">
    <location>
        <begin position="9"/>
        <end position="20"/>
    </location>
</feature>
<feature type="region of interest" description="Disordered" evidence="11">
    <location>
        <begin position="1"/>
        <end position="20"/>
    </location>
</feature>
<keyword evidence="4" id="KW-1003">Cell membrane</keyword>
<keyword evidence="12" id="KW-0812">Transmembrane</keyword>
<keyword evidence="6 14" id="KW-0808">Transferase</keyword>
<dbReference type="CDD" id="cd00082">
    <property type="entry name" value="HisKA"/>
    <property type="match status" value="1"/>
</dbReference>
<proteinExistence type="predicted"/>
<dbReference type="SMART" id="SM00388">
    <property type="entry name" value="HisKA"/>
    <property type="match status" value="1"/>
</dbReference>
<keyword evidence="7" id="KW-0547">Nucleotide-binding</keyword>
<keyword evidence="12" id="KW-0472">Membrane</keyword>
<dbReference type="SUPFAM" id="SSF47384">
    <property type="entry name" value="Homodimeric domain of signal transducing histidine kinase"/>
    <property type="match status" value="1"/>
</dbReference>
<evidence type="ECO:0000256" key="7">
    <source>
        <dbReference type="ARBA" id="ARBA00022741"/>
    </source>
</evidence>
<dbReference type="EC" id="2.7.13.3" evidence="3"/>